<keyword evidence="1" id="KW-1133">Transmembrane helix</keyword>
<accession>A0A8H6IJ19</accession>
<reference evidence="2 3" key="1">
    <citation type="submission" date="2020-07" db="EMBL/GenBank/DDBJ databases">
        <title>Comparative genomics of pyrophilous fungi reveals a link between fire events and developmental genes.</title>
        <authorList>
            <consortium name="DOE Joint Genome Institute"/>
            <person name="Steindorff A.S."/>
            <person name="Carver A."/>
            <person name="Calhoun S."/>
            <person name="Stillman K."/>
            <person name="Liu H."/>
            <person name="Lipzen A."/>
            <person name="Pangilinan J."/>
            <person name="Labutti K."/>
            <person name="Bruns T.D."/>
            <person name="Grigoriev I.V."/>
        </authorList>
    </citation>
    <scope>NUCLEOTIDE SEQUENCE [LARGE SCALE GENOMIC DNA]</scope>
    <source>
        <strain evidence="2 3">CBS 144469</strain>
    </source>
</reference>
<sequence>MGILRTGVDATPTYRGPRHHQHRDEASLLLPPFVLSNSFTLLFLALRSRFCPFRLYIVLIDSTFLSCSLALFFLPYHPLVLLQCII</sequence>
<evidence type="ECO:0000313" key="2">
    <source>
        <dbReference type="EMBL" id="KAF6765368.1"/>
    </source>
</evidence>
<keyword evidence="3" id="KW-1185">Reference proteome</keyword>
<evidence type="ECO:0000256" key="1">
    <source>
        <dbReference type="SAM" id="Phobius"/>
    </source>
</evidence>
<dbReference type="Proteomes" id="UP000521943">
    <property type="component" value="Unassembled WGS sequence"/>
</dbReference>
<protein>
    <submittedName>
        <fullName evidence="2">Uncharacterized protein</fullName>
    </submittedName>
</protein>
<proteinExistence type="predicted"/>
<keyword evidence="1" id="KW-0472">Membrane</keyword>
<comment type="caution">
    <text evidence="2">The sequence shown here is derived from an EMBL/GenBank/DDBJ whole genome shotgun (WGS) entry which is preliminary data.</text>
</comment>
<dbReference type="OrthoDB" id="10255000at2759"/>
<dbReference type="EMBL" id="JACGCI010000002">
    <property type="protein sequence ID" value="KAF6765368.1"/>
    <property type="molecule type" value="Genomic_DNA"/>
</dbReference>
<feature type="transmembrane region" description="Helical" evidence="1">
    <location>
        <begin position="28"/>
        <end position="46"/>
    </location>
</feature>
<name>A0A8H6IJ19_9AGAR</name>
<evidence type="ECO:0000313" key="3">
    <source>
        <dbReference type="Proteomes" id="UP000521943"/>
    </source>
</evidence>
<feature type="transmembrane region" description="Helical" evidence="1">
    <location>
        <begin position="53"/>
        <end position="74"/>
    </location>
</feature>
<dbReference type="AlphaFoldDB" id="A0A8H6IJ19"/>
<gene>
    <name evidence="2" type="ORF">DFP72DRAFT_867632</name>
</gene>
<organism evidence="2 3">
    <name type="scientific">Ephemerocybe angulata</name>
    <dbReference type="NCBI Taxonomy" id="980116"/>
    <lineage>
        <taxon>Eukaryota</taxon>
        <taxon>Fungi</taxon>
        <taxon>Dikarya</taxon>
        <taxon>Basidiomycota</taxon>
        <taxon>Agaricomycotina</taxon>
        <taxon>Agaricomycetes</taxon>
        <taxon>Agaricomycetidae</taxon>
        <taxon>Agaricales</taxon>
        <taxon>Agaricineae</taxon>
        <taxon>Psathyrellaceae</taxon>
        <taxon>Ephemerocybe</taxon>
    </lineage>
</organism>
<keyword evidence="1" id="KW-0812">Transmembrane</keyword>